<gene>
    <name evidence="2" type="ORF">E0L32_009500</name>
</gene>
<dbReference type="RefSeq" id="XP_030991019.1">
    <property type="nucleotide sequence ID" value="XM_031144472.1"/>
</dbReference>
<proteinExistence type="predicted"/>
<dbReference type="Proteomes" id="UP000319257">
    <property type="component" value="Unassembled WGS sequence"/>
</dbReference>
<evidence type="ECO:0000313" key="2">
    <source>
        <dbReference type="EMBL" id="TPX09308.1"/>
    </source>
</evidence>
<dbReference type="OrthoDB" id="37297at2759"/>
<dbReference type="SUPFAM" id="SSF52833">
    <property type="entry name" value="Thioredoxin-like"/>
    <property type="match status" value="1"/>
</dbReference>
<dbReference type="STRING" id="1093900.A0A507AWV4"/>
<evidence type="ECO:0000313" key="3">
    <source>
        <dbReference type="Proteomes" id="UP000319257"/>
    </source>
</evidence>
<reference evidence="2 3" key="1">
    <citation type="submission" date="2019-06" db="EMBL/GenBank/DDBJ databases">
        <title>Draft genome sequence of the filamentous fungus Phialemoniopsis curvata isolated from diesel fuel.</title>
        <authorList>
            <person name="Varaljay V.A."/>
            <person name="Lyon W.J."/>
            <person name="Crouch A.L."/>
            <person name="Drake C.E."/>
            <person name="Hollomon J.M."/>
            <person name="Nadeau L.J."/>
            <person name="Nunn H.S."/>
            <person name="Stevenson B.S."/>
            <person name="Bojanowski C.L."/>
            <person name="Crookes-Goodson W.J."/>
        </authorList>
    </citation>
    <scope>NUCLEOTIDE SEQUENCE [LARGE SCALE GENOMIC DNA]</scope>
    <source>
        <strain evidence="2 3">D216</strain>
    </source>
</reference>
<keyword evidence="3" id="KW-1185">Reference proteome</keyword>
<dbReference type="AlphaFoldDB" id="A0A507AWV4"/>
<dbReference type="PANTHER" id="PTHR33875:SF2">
    <property type="entry name" value="ACR183CP"/>
    <property type="match status" value="1"/>
</dbReference>
<dbReference type="EMBL" id="SKBQ01000069">
    <property type="protein sequence ID" value="TPX09308.1"/>
    <property type="molecule type" value="Genomic_DNA"/>
</dbReference>
<dbReference type="InterPro" id="IPR036249">
    <property type="entry name" value="Thioredoxin-like_sf"/>
</dbReference>
<feature type="domain" description="Thioredoxin-like fold" evidence="1">
    <location>
        <begin position="28"/>
        <end position="212"/>
    </location>
</feature>
<accession>A0A507AWV4</accession>
<dbReference type="Pfam" id="PF13462">
    <property type="entry name" value="Thioredoxin_4"/>
    <property type="match status" value="1"/>
</dbReference>
<evidence type="ECO:0000259" key="1">
    <source>
        <dbReference type="Pfam" id="PF13462"/>
    </source>
</evidence>
<organism evidence="2 3">
    <name type="scientific">Thyridium curvatum</name>
    <dbReference type="NCBI Taxonomy" id="1093900"/>
    <lineage>
        <taxon>Eukaryota</taxon>
        <taxon>Fungi</taxon>
        <taxon>Dikarya</taxon>
        <taxon>Ascomycota</taxon>
        <taxon>Pezizomycotina</taxon>
        <taxon>Sordariomycetes</taxon>
        <taxon>Sordariomycetidae</taxon>
        <taxon>Thyridiales</taxon>
        <taxon>Thyridiaceae</taxon>
        <taxon>Thyridium</taxon>
    </lineage>
</organism>
<dbReference type="Gene3D" id="3.40.30.10">
    <property type="entry name" value="Glutaredoxin"/>
    <property type="match status" value="1"/>
</dbReference>
<dbReference type="InterPro" id="IPR012336">
    <property type="entry name" value="Thioredoxin-like_fold"/>
</dbReference>
<dbReference type="InParanoid" id="A0A507AWV4"/>
<comment type="caution">
    <text evidence="2">The sequence shown here is derived from an EMBL/GenBank/DDBJ whole genome shotgun (WGS) entry which is preliminary data.</text>
</comment>
<dbReference type="GeneID" id="41976947"/>
<protein>
    <recommendedName>
        <fullName evidence="1">Thioredoxin-like fold domain-containing protein</fullName>
    </recommendedName>
</protein>
<name>A0A507AWV4_9PEZI</name>
<sequence length="216" mass="23814">MALAPKFKGHRLLFSKEASAASFQEPLHTIEVFLDYVCPFSAKFFKTLYSDVVPRVRASPGLATKLQVIFRQQIQPWHPSSTLVHEAGLAVARLAPDRFYGFSEALFRAQTDYFDASVANEKRNDTYRRLARLAAGSAGVDEAAVYDLLAVSDKPGPDGGLNSGNKVTDDLKVLVKTARLVGVHVTPTVIFDGVVTNIDSSWTADQWLEWLEKNVA</sequence>
<dbReference type="PANTHER" id="PTHR33875">
    <property type="entry name" value="OS09G0542200 PROTEIN"/>
    <property type="match status" value="1"/>
</dbReference>